<name>A0A655J6X3_MYCTX</name>
<evidence type="ECO:0000313" key="2">
    <source>
        <dbReference type="Proteomes" id="UP000048600"/>
    </source>
</evidence>
<organism evidence="1 2">
    <name type="scientific">Mycobacterium tuberculosis</name>
    <dbReference type="NCBI Taxonomy" id="1773"/>
    <lineage>
        <taxon>Bacteria</taxon>
        <taxon>Bacillati</taxon>
        <taxon>Actinomycetota</taxon>
        <taxon>Actinomycetes</taxon>
        <taxon>Mycobacteriales</taxon>
        <taxon>Mycobacteriaceae</taxon>
        <taxon>Mycobacterium</taxon>
        <taxon>Mycobacterium tuberculosis complex</taxon>
    </lineage>
</organism>
<proteinExistence type="predicted"/>
<sequence>MLNGVRGVVRAARTELLAPSTMLDSLPASSLTAETPSTARFVVAAANTLAKS</sequence>
<dbReference type="EMBL" id="CHKL01000327">
    <property type="protein sequence ID" value="COW53515.1"/>
    <property type="molecule type" value="Genomic_DNA"/>
</dbReference>
<evidence type="ECO:0000313" key="1">
    <source>
        <dbReference type="EMBL" id="COW53515.1"/>
    </source>
</evidence>
<protein>
    <submittedName>
        <fullName evidence="1">Uncharacterized protein</fullName>
    </submittedName>
</protein>
<gene>
    <name evidence="1" type="ORF">ERS007741_02667</name>
</gene>
<dbReference type="Proteomes" id="UP000048600">
    <property type="component" value="Unassembled WGS sequence"/>
</dbReference>
<accession>A0A655J6X3</accession>
<dbReference type="AlphaFoldDB" id="A0A655J6X3"/>
<reference evidence="1 2" key="1">
    <citation type="submission" date="2015-03" db="EMBL/GenBank/DDBJ databases">
        <authorList>
            <consortium name="Pathogen Informatics"/>
        </authorList>
    </citation>
    <scope>NUCLEOTIDE SEQUENCE [LARGE SCALE GENOMIC DNA]</scope>
    <source>
        <strain evidence="1 2">P00601463</strain>
    </source>
</reference>